<dbReference type="AlphaFoldDB" id="A0AAN7M7V9"/>
<name>A0AAN7M7V9_TRANT</name>
<accession>A0AAN7M7V9</accession>
<dbReference type="PROSITE" id="PS00028">
    <property type="entry name" value="ZINC_FINGER_C2H2_1"/>
    <property type="match status" value="1"/>
</dbReference>
<dbReference type="EMBL" id="JAXQNO010000008">
    <property type="protein sequence ID" value="KAK4793327.1"/>
    <property type="molecule type" value="Genomic_DNA"/>
</dbReference>
<evidence type="ECO:0000313" key="3">
    <source>
        <dbReference type="Proteomes" id="UP001346149"/>
    </source>
</evidence>
<organism evidence="2 3">
    <name type="scientific">Trapa natans</name>
    <name type="common">Water chestnut</name>
    <dbReference type="NCBI Taxonomy" id="22666"/>
    <lineage>
        <taxon>Eukaryota</taxon>
        <taxon>Viridiplantae</taxon>
        <taxon>Streptophyta</taxon>
        <taxon>Embryophyta</taxon>
        <taxon>Tracheophyta</taxon>
        <taxon>Spermatophyta</taxon>
        <taxon>Magnoliopsida</taxon>
        <taxon>eudicotyledons</taxon>
        <taxon>Gunneridae</taxon>
        <taxon>Pentapetalae</taxon>
        <taxon>rosids</taxon>
        <taxon>malvids</taxon>
        <taxon>Myrtales</taxon>
        <taxon>Lythraceae</taxon>
        <taxon>Trapa</taxon>
    </lineage>
</organism>
<dbReference type="InterPro" id="IPR013087">
    <property type="entry name" value="Znf_C2H2_type"/>
</dbReference>
<protein>
    <recommendedName>
        <fullName evidence="1">C2H2-type domain-containing protein</fullName>
    </recommendedName>
</protein>
<feature type="domain" description="C2H2-type" evidence="1">
    <location>
        <begin position="22"/>
        <end position="43"/>
    </location>
</feature>
<gene>
    <name evidence="2" type="ORF">SAY86_023762</name>
</gene>
<proteinExistence type="predicted"/>
<dbReference type="PANTHER" id="PTHR36055:SF1">
    <property type="entry name" value="C2H2-LIKE ZINC FINGER PROTEIN"/>
    <property type="match status" value="1"/>
</dbReference>
<keyword evidence="3" id="KW-1185">Reference proteome</keyword>
<reference evidence="2 3" key="1">
    <citation type="journal article" date="2023" name="Hortic Res">
        <title>Pangenome of water caltrop reveals structural variations and asymmetric subgenome divergence after allopolyploidization.</title>
        <authorList>
            <person name="Zhang X."/>
            <person name="Chen Y."/>
            <person name="Wang L."/>
            <person name="Yuan Y."/>
            <person name="Fang M."/>
            <person name="Shi L."/>
            <person name="Lu R."/>
            <person name="Comes H.P."/>
            <person name="Ma Y."/>
            <person name="Chen Y."/>
            <person name="Huang G."/>
            <person name="Zhou Y."/>
            <person name="Zheng Z."/>
            <person name="Qiu Y."/>
        </authorList>
    </citation>
    <scope>NUCLEOTIDE SEQUENCE [LARGE SCALE GENOMIC DNA]</scope>
    <source>
        <strain evidence="2">F231</strain>
    </source>
</reference>
<evidence type="ECO:0000313" key="2">
    <source>
        <dbReference type="EMBL" id="KAK4793327.1"/>
    </source>
</evidence>
<dbReference type="Proteomes" id="UP001346149">
    <property type="component" value="Unassembled WGS sequence"/>
</dbReference>
<comment type="caution">
    <text evidence="2">The sequence shown here is derived from an EMBL/GenBank/DDBJ whole genome shotgun (WGS) entry which is preliminary data.</text>
</comment>
<dbReference type="PANTHER" id="PTHR36055">
    <property type="entry name" value="C2H2-LIKE ZINC FINGER PROTEIN"/>
    <property type="match status" value="1"/>
</dbReference>
<evidence type="ECO:0000259" key="1">
    <source>
        <dbReference type="PROSITE" id="PS00028"/>
    </source>
</evidence>
<sequence length="137" mass="15890">MKLRDFTCRPLLSPVKIKMQKCDKCNREFFSPINYRRHAHVQHRLKKLDKDSLKNRDLLRVFWDKLSADEAKEIVALKNATMEGSSRHHCNKGSGINDKEIQFSSFAVFFFGEYSLNLCFKIILGPVLSVDIDTVPD</sequence>